<dbReference type="PANTHER" id="PTHR12598">
    <property type="entry name" value="COPPER HOMEOSTASIS PROTEIN CUTC"/>
    <property type="match status" value="1"/>
</dbReference>
<comment type="subcellular location">
    <subcellularLocation>
        <location evidence="2">Cytoplasm</location>
    </subcellularLocation>
</comment>
<dbReference type="EMBL" id="SRYE01000001">
    <property type="protein sequence ID" value="TGY63385.1"/>
    <property type="molecule type" value="Genomic_DNA"/>
</dbReference>
<dbReference type="RefSeq" id="WP_136012012.1">
    <property type="nucleotide sequence ID" value="NZ_SRYE01000001.1"/>
</dbReference>
<keyword evidence="2" id="KW-0963">Cytoplasm</keyword>
<dbReference type="HAMAP" id="MF_00795">
    <property type="entry name" value="CutC"/>
    <property type="match status" value="1"/>
</dbReference>
<sequence>MADHPITLEVCCGSFADALAAHAGGASRIELNSALPLGGLTPSEASVKLVCQHTNLEVVAMARPCAGGFCYTDAQWAQLLAEISSLLAAGVHGIAFGCLTPTGAVDVARTREAVHLIHQAHATAVFHRAFDLTPNADKAINQLVSLGVDRLLTSGQAPTALEGAPLIAHLQSTWGDRIEILPGSSVRPSSAVQLLATTGVSQLHSSCSGVIPVPAAATAAHGVDFSVPGYEPDEVSRVDPTVVRALVECLKSLS</sequence>
<dbReference type="Proteomes" id="UP000310263">
    <property type="component" value="Unassembled WGS sequence"/>
</dbReference>
<dbReference type="SUPFAM" id="SSF110395">
    <property type="entry name" value="CutC-like"/>
    <property type="match status" value="1"/>
</dbReference>
<accession>A0A4S2F3G5</accession>
<dbReference type="Gene3D" id="3.20.20.380">
    <property type="entry name" value="Copper homeostasis (CutC) domain"/>
    <property type="match status" value="1"/>
</dbReference>
<evidence type="ECO:0000313" key="3">
    <source>
        <dbReference type="EMBL" id="TGY63385.1"/>
    </source>
</evidence>
<dbReference type="Pfam" id="PF03932">
    <property type="entry name" value="CutC"/>
    <property type="match status" value="1"/>
</dbReference>
<reference evidence="3 4" key="1">
    <citation type="submission" date="2019-04" db="EMBL/GenBank/DDBJ databases">
        <title>Microbes associate with the intestines of laboratory mice.</title>
        <authorList>
            <person name="Navarre W."/>
            <person name="Wong E."/>
            <person name="Huang K."/>
            <person name="Tropini C."/>
            <person name="Ng K."/>
            <person name="Yu B."/>
        </authorList>
    </citation>
    <scope>NUCLEOTIDE SEQUENCE [LARGE SCALE GENOMIC DNA]</scope>
    <source>
        <strain evidence="3 4">NM07_P-09</strain>
    </source>
</reference>
<dbReference type="OrthoDB" id="9815677at2"/>
<evidence type="ECO:0000313" key="4">
    <source>
        <dbReference type="Proteomes" id="UP000310263"/>
    </source>
</evidence>
<dbReference type="PANTHER" id="PTHR12598:SF0">
    <property type="entry name" value="COPPER HOMEOSTASIS PROTEIN CUTC HOMOLOG"/>
    <property type="match status" value="1"/>
</dbReference>
<dbReference type="GO" id="GO:0005507">
    <property type="term" value="F:copper ion binding"/>
    <property type="evidence" value="ECO:0007669"/>
    <property type="project" value="TreeGrafter"/>
</dbReference>
<comment type="caution">
    <text evidence="2">Once thought to be involved in copper homeostasis, experiments in E.coli have shown this is not the case.</text>
</comment>
<organism evidence="3 4">
    <name type="scientific">Muricaecibacterium torontonense</name>
    <dbReference type="NCBI Taxonomy" id="3032871"/>
    <lineage>
        <taxon>Bacteria</taxon>
        <taxon>Bacillati</taxon>
        <taxon>Actinomycetota</taxon>
        <taxon>Coriobacteriia</taxon>
        <taxon>Coriobacteriales</taxon>
        <taxon>Atopobiaceae</taxon>
        <taxon>Muricaecibacterium</taxon>
    </lineage>
</organism>
<comment type="caution">
    <text evidence="3">The sequence shown here is derived from an EMBL/GenBank/DDBJ whole genome shotgun (WGS) entry which is preliminary data.</text>
</comment>
<name>A0A4S2F3G5_9ACTN</name>
<dbReference type="AlphaFoldDB" id="A0A4S2F3G5"/>
<keyword evidence="4" id="KW-1185">Reference proteome</keyword>
<proteinExistence type="inferred from homology"/>
<comment type="similarity">
    <text evidence="1 2">Belongs to the CutC family.</text>
</comment>
<dbReference type="InterPro" id="IPR005627">
    <property type="entry name" value="CutC-like"/>
</dbReference>
<protein>
    <recommendedName>
        <fullName evidence="2">PF03932 family protein CutC</fullName>
    </recommendedName>
</protein>
<dbReference type="GO" id="GO:0005737">
    <property type="term" value="C:cytoplasm"/>
    <property type="evidence" value="ECO:0007669"/>
    <property type="project" value="UniProtKB-SubCell"/>
</dbReference>
<evidence type="ECO:0000256" key="1">
    <source>
        <dbReference type="ARBA" id="ARBA00007768"/>
    </source>
</evidence>
<evidence type="ECO:0000256" key="2">
    <source>
        <dbReference type="HAMAP-Rule" id="MF_00795"/>
    </source>
</evidence>
<gene>
    <name evidence="2" type="primary">cutC</name>
    <name evidence="3" type="ORF">E5334_02490</name>
</gene>
<dbReference type="InterPro" id="IPR036822">
    <property type="entry name" value="CutC-like_dom_sf"/>
</dbReference>